<evidence type="ECO:0000313" key="5">
    <source>
        <dbReference type="EMBL" id="KAL1502754.1"/>
    </source>
</evidence>
<dbReference type="Proteomes" id="UP001566132">
    <property type="component" value="Unassembled WGS sequence"/>
</dbReference>
<dbReference type="SUPFAM" id="SSF57716">
    <property type="entry name" value="Glucocorticoid receptor-like (DNA-binding domain)"/>
    <property type="match status" value="1"/>
</dbReference>
<dbReference type="SMART" id="SM00868">
    <property type="entry name" value="zf-AD"/>
    <property type="match status" value="1"/>
</dbReference>
<name>A0ABD1EYG6_HYPHA</name>
<evidence type="ECO:0000256" key="3">
    <source>
        <dbReference type="SAM" id="MobiDB-lite"/>
    </source>
</evidence>
<feature type="domain" description="ZAD" evidence="4">
    <location>
        <begin position="3"/>
        <end position="82"/>
    </location>
</feature>
<evidence type="ECO:0000259" key="4">
    <source>
        <dbReference type="PROSITE" id="PS51915"/>
    </source>
</evidence>
<evidence type="ECO:0000313" key="6">
    <source>
        <dbReference type="Proteomes" id="UP001566132"/>
    </source>
</evidence>
<feature type="binding site" evidence="1">
    <location>
        <position position="55"/>
    </location>
    <ligand>
        <name>Zn(2+)</name>
        <dbReference type="ChEBI" id="CHEBI:29105"/>
    </ligand>
</feature>
<keyword evidence="2" id="KW-0175">Coiled coil</keyword>
<dbReference type="Gene3D" id="3.40.1800.20">
    <property type="match status" value="1"/>
</dbReference>
<feature type="region of interest" description="Disordered" evidence="3">
    <location>
        <begin position="300"/>
        <end position="333"/>
    </location>
</feature>
<dbReference type="SMART" id="SM00355">
    <property type="entry name" value="ZnF_C2H2"/>
    <property type="match status" value="3"/>
</dbReference>
<keyword evidence="1" id="KW-0862">Zinc</keyword>
<reference evidence="5 6" key="1">
    <citation type="submission" date="2024-05" db="EMBL/GenBank/DDBJ databases">
        <title>Genetic variation in Jamaican populations of the coffee berry borer (Hypothenemus hampei).</title>
        <authorList>
            <person name="Errbii M."/>
            <person name="Myrie A."/>
        </authorList>
    </citation>
    <scope>NUCLEOTIDE SEQUENCE [LARGE SCALE GENOMIC DNA]</scope>
    <source>
        <strain evidence="5">JA-Hopewell-2020-01-JO</strain>
        <tissue evidence="5">Whole body</tissue>
    </source>
</reference>
<evidence type="ECO:0000256" key="2">
    <source>
        <dbReference type="SAM" id="Coils"/>
    </source>
</evidence>
<dbReference type="GO" id="GO:0008270">
    <property type="term" value="F:zinc ion binding"/>
    <property type="evidence" value="ECO:0007669"/>
    <property type="project" value="UniProtKB-UniRule"/>
</dbReference>
<keyword evidence="1" id="KW-0863">Zinc-finger</keyword>
<feature type="binding site" evidence="1">
    <location>
        <position position="8"/>
    </location>
    <ligand>
        <name>Zn(2+)</name>
        <dbReference type="ChEBI" id="CHEBI:29105"/>
    </ligand>
</feature>
<protein>
    <recommendedName>
        <fullName evidence="4">ZAD domain-containing protein</fullName>
    </recommendedName>
</protein>
<dbReference type="EMBL" id="JBDJPC010000005">
    <property type="protein sequence ID" value="KAL1502754.1"/>
    <property type="molecule type" value="Genomic_DNA"/>
</dbReference>
<dbReference type="InterPro" id="IPR012934">
    <property type="entry name" value="Znf_AD"/>
</dbReference>
<dbReference type="PROSITE" id="PS51915">
    <property type="entry name" value="ZAD"/>
    <property type="match status" value="1"/>
</dbReference>
<feature type="binding site" evidence="1">
    <location>
        <position position="5"/>
    </location>
    <ligand>
        <name>Zn(2+)</name>
        <dbReference type="ChEBI" id="CHEBI:29105"/>
    </ligand>
</feature>
<keyword evidence="1" id="KW-0479">Metal-binding</keyword>
<keyword evidence="6" id="KW-1185">Reference proteome</keyword>
<feature type="compositionally biased region" description="Basic residues" evidence="3">
    <location>
        <begin position="699"/>
        <end position="709"/>
    </location>
</feature>
<organism evidence="5 6">
    <name type="scientific">Hypothenemus hampei</name>
    <name type="common">Coffee berry borer</name>
    <dbReference type="NCBI Taxonomy" id="57062"/>
    <lineage>
        <taxon>Eukaryota</taxon>
        <taxon>Metazoa</taxon>
        <taxon>Ecdysozoa</taxon>
        <taxon>Arthropoda</taxon>
        <taxon>Hexapoda</taxon>
        <taxon>Insecta</taxon>
        <taxon>Pterygota</taxon>
        <taxon>Neoptera</taxon>
        <taxon>Endopterygota</taxon>
        <taxon>Coleoptera</taxon>
        <taxon>Polyphaga</taxon>
        <taxon>Cucujiformia</taxon>
        <taxon>Curculionidae</taxon>
        <taxon>Scolytinae</taxon>
        <taxon>Hypothenemus</taxon>
    </lineage>
</organism>
<feature type="compositionally biased region" description="Polar residues" evidence="3">
    <location>
        <begin position="307"/>
        <end position="333"/>
    </location>
</feature>
<dbReference type="AlphaFoldDB" id="A0ABD1EYG6"/>
<comment type="caution">
    <text evidence="5">The sequence shown here is derived from an EMBL/GenBank/DDBJ whole genome shotgun (WGS) entry which is preliminary data.</text>
</comment>
<gene>
    <name evidence="5" type="ORF">ABEB36_007856</name>
</gene>
<accession>A0ABD1EYG6</accession>
<feature type="coiled-coil region" evidence="2">
    <location>
        <begin position="148"/>
        <end position="175"/>
    </location>
</feature>
<dbReference type="InterPro" id="IPR013087">
    <property type="entry name" value="Znf_C2H2_type"/>
</dbReference>
<feature type="region of interest" description="Disordered" evidence="3">
    <location>
        <begin position="673"/>
        <end position="713"/>
    </location>
</feature>
<feature type="region of interest" description="Disordered" evidence="3">
    <location>
        <begin position="346"/>
        <end position="371"/>
    </location>
</feature>
<feature type="compositionally biased region" description="Basic and acidic residues" evidence="3">
    <location>
        <begin position="361"/>
        <end position="371"/>
    </location>
</feature>
<evidence type="ECO:0000256" key="1">
    <source>
        <dbReference type="PROSITE-ProRule" id="PRU01263"/>
    </source>
</evidence>
<sequence>MSQICRLCLKRYPLLRNHKFFSIDYRNSNGISISSIMKTFIPEMYLGLSENPVICSSCHKALENAYSFRMQCLRSENLIGIYMRETHYTKPTINLQAVVDYWAEIYRRQRRHTEVAKANLAEWFGLVGDVLEEKSVDIVQENNDATLFHNFEENFEKLKKDIASVKEQLNILRTNNQHDNTKKSLEKEISSQMLDFTQLQIVDITSQMNDERKYILVPKTPLDINKGIGKECQSQEIPTKFNDTSQNVKNIHPTGRTLVTDKGGRTFPVKVVKINNQKELNKLIFAPINATNQESVLRGRLPYDTSPDIQTQKENLTNKGNLPNKPIQASQPINPQDLLNYELQSPSRNEEISQKISSKNKQNDEKRPLSKDFVDLTIDEPTKKMKMKEFNNSLGSNCTESSCQKSYDSAEKSNYLCPTESVLQLIDNVPIDEVEYDLPEYVEVNNLSIDDLNKMFDTNEVATEDYRQDIKDGDSLDDRTTNQRVPAEYRAKSLSNLEKYPDVFATTKTISMEGDYLNDHDYLISPYEINKLRIYKNCRGSRYLCTLCGEFHPSNKHLQHMKSHDTHCLVCKVNFGNVFVLNLHALKHNFFCNVCGEDVPYSKYSKHEYLHHQTEICLKRAQQIGEIQKSKLTQFAAEMGRELQIDNRKAPRRKYTSLIENLNKKNTDIVKKEPVEKKKRKSSLKKTANAAESSGNQQIKKKSQSRVQKKIVLSETRTDKVREKITVRRSRRLTK</sequence>
<proteinExistence type="predicted"/>
<feature type="binding site" evidence="1">
    <location>
        <position position="58"/>
    </location>
    <ligand>
        <name>Zn(2+)</name>
        <dbReference type="ChEBI" id="CHEBI:29105"/>
    </ligand>
</feature>